<comment type="caution">
    <text evidence="4">The sequence shown here is derived from an EMBL/GenBank/DDBJ whole genome shotgun (WGS) entry which is preliminary data.</text>
</comment>
<dbReference type="PANTHER" id="PTHR47926">
    <property type="entry name" value="PENTATRICOPEPTIDE REPEAT-CONTAINING PROTEIN"/>
    <property type="match status" value="1"/>
</dbReference>
<name>A0ABR1ZA85_9ROSI</name>
<feature type="coiled-coil region" evidence="3">
    <location>
        <begin position="605"/>
        <end position="632"/>
    </location>
</feature>
<dbReference type="Gene3D" id="1.25.40.10">
    <property type="entry name" value="Tetratricopeptide repeat domain"/>
    <property type="match status" value="4"/>
</dbReference>
<dbReference type="InterPro" id="IPR046848">
    <property type="entry name" value="E_motif"/>
</dbReference>
<reference evidence="4 5" key="1">
    <citation type="journal article" date="2024" name="G3 (Bethesda)">
        <title>Genome assembly of Hibiscus sabdariffa L. provides insights into metabolisms of medicinal natural products.</title>
        <authorList>
            <person name="Kim T."/>
        </authorList>
    </citation>
    <scope>NUCLEOTIDE SEQUENCE [LARGE SCALE GENOMIC DNA]</scope>
    <source>
        <strain evidence="4">TK-2024</strain>
        <tissue evidence="4">Old leaves</tissue>
    </source>
</reference>
<evidence type="ECO:0000256" key="1">
    <source>
        <dbReference type="ARBA" id="ARBA00022737"/>
    </source>
</evidence>
<keyword evidence="1" id="KW-0677">Repeat</keyword>
<keyword evidence="3" id="KW-0175">Coiled coil</keyword>
<dbReference type="Pfam" id="PF20431">
    <property type="entry name" value="E_motif"/>
    <property type="match status" value="1"/>
</dbReference>
<accession>A0ABR1ZA85</accession>
<sequence length="793" mass="88171">MPSNLHQLTTKIVSLSRSGFITTARKLFDQMPHKDSITWNAMLSSYSQLGLHRDALSLFHLMRFANAKPDHFTFTSTLNACSGFASIRDGTKAHALIIVFGYQSYLPVNNSLVDMYGKCLDPASARKVFQEMGQSLRNEVTWCSLIFAHVNSGQFNIAFKTFNAMPVKVLVAWNIMISGFARYGEVEMCINLLKEMRESLCCTPDHWTFSSLMNACTESSDYAYGHAVHGFIVRTGWSSAVEVKNSILSFYAKLGCMDIAIKEFESIGLLSQVSWNAMLDGYLKMGNTFEAFNVFQRIRKKNVISWTSMIAGYARNGNGEQALKLFVQMVRSCVCPDDFTFGAILHACSSLAVLGFGKMVHGCVIRYGFQAYVYVGNGLVNMYAKCGDIKGSSYAFDEILEKDLVSWNAMLFGFGMHGLSTQALQVYDDMVAHGMIPDKVSFIGLLMTCSHAGLINKGRFCFDLMDSVYGLTYEIDHVACMVDMLGRGGYLAEAKELASKYVEKDSVEAKSSSYEALLGACSIYGDVRMGVSVGDEFRYSLNSRKDTGYVLLSNLYCTSGQWKKAEIVRRAMVDQGIKKMPGYSWIEVKNKMDKASIIGDGVLCVQDLQMQAKKLKAEIAGLEATLAGSERYQESVDNPVKFAVARNNSHPICQKIMQLEFQVEERGFYVRLICRKYEGVAISLYNLQSPLSPSPTSNFQFGHCFGQICINIYPKSLIIEVTMHPYLLGLTDCPRRSTAKAVEWDAARKSKLDPSGRIALGVHLSAYDAKTPLRNMPSKVIPQMIQVPGLGHS</sequence>
<dbReference type="EMBL" id="JBBPBN010001972">
    <property type="protein sequence ID" value="KAK8476996.1"/>
    <property type="molecule type" value="Genomic_DNA"/>
</dbReference>
<dbReference type="Proteomes" id="UP001396334">
    <property type="component" value="Unassembled WGS sequence"/>
</dbReference>
<dbReference type="InterPro" id="IPR002885">
    <property type="entry name" value="PPR_rpt"/>
</dbReference>
<dbReference type="InterPro" id="IPR011990">
    <property type="entry name" value="TPR-like_helical_dom_sf"/>
</dbReference>
<evidence type="ECO:0000256" key="2">
    <source>
        <dbReference type="PROSITE-ProRule" id="PRU00708"/>
    </source>
</evidence>
<evidence type="ECO:0000313" key="5">
    <source>
        <dbReference type="Proteomes" id="UP001396334"/>
    </source>
</evidence>
<feature type="repeat" description="PPR" evidence="2">
    <location>
        <begin position="302"/>
        <end position="336"/>
    </location>
</feature>
<feature type="repeat" description="PPR" evidence="2">
    <location>
        <begin position="169"/>
        <end position="199"/>
    </location>
</feature>
<evidence type="ECO:0000313" key="4">
    <source>
        <dbReference type="EMBL" id="KAK8476996.1"/>
    </source>
</evidence>
<dbReference type="InterPro" id="IPR046960">
    <property type="entry name" value="PPR_At4g14850-like_plant"/>
</dbReference>
<dbReference type="PROSITE" id="PS51375">
    <property type="entry name" value="PPR"/>
    <property type="match status" value="5"/>
</dbReference>
<gene>
    <name evidence="4" type="ORF">V6N11_055672</name>
</gene>
<dbReference type="PANTHER" id="PTHR47926:SF465">
    <property type="entry name" value="PENTATRICOPEPTIDE REPEAT (PPR-LIKE) SUPERFAMILY PROTEIN"/>
    <property type="match status" value="1"/>
</dbReference>
<protein>
    <recommendedName>
        <fullName evidence="6">Pentatricopeptide repeat-containing protein</fullName>
    </recommendedName>
</protein>
<feature type="repeat" description="PPR" evidence="2">
    <location>
        <begin position="35"/>
        <end position="69"/>
    </location>
</feature>
<dbReference type="Pfam" id="PF01535">
    <property type="entry name" value="PPR"/>
    <property type="match status" value="3"/>
</dbReference>
<dbReference type="Pfam" id="PF13041">
    <property type="entry name" value="PPR_2"/>
    <property type="match status" value="3"/>
</dbReference>
<evidence type="ECO:0008006" key="6">
    <source>
        <dbReference type="Google" id="ProtNLM"/>
    </source>
</evidence>
<proteinExistence type="predicted"/>
<dbReference type="NCBIfam" id="TIGR00756">
    <property type="entry name" value="PPR"/>
    <property type="match status" value="5"/>
</dbReference>
<evidence type="ECO:0000256" key="3">
    <source>
        <dbReference type="SAM" id="Coils"/>
    </source>
</evidence>
<feature type="repeat" description="PPR" evidence="2">
    <location>
        <begin position="403"/>
        <end position="437"/>
    </location>
</feature>
<organism evidence="4 5">
    <name type="scientific">Hibiscus sabdariffa</name>
    <name type="common">roselle</name>
    <dbReference type="NCBI Taxonomy" id="183260"/>
    <lineage>
        <taxon>Eukaryota</taxon>
        <taxon>Viridiplantae</taxon>
        <taxon>Streptophyta</taxon>
        <taxon>Embryophyta</taxon>
        <taxon>Tracheophyta</taxon>
        <taxon>Spermatophyta</taxon>
        <taxon>Magnoliopsida</taxon>
        <taxon>eudicotyledons</taxon>
        <taxon>Gunneridae</taxon>
        <taxon>Pentapetalae</taxon>
        <taxon>rosids</taxon>
        <taxon>malvids</taxon>
        <taxon>Malvales</taxon>
        <taxon>Malvaceae</taxon>
        <taxon>Malvoideae</taxon>
        <taxon>Hibiscus</taxon>
    </lineage>
</organism>
<feature type="repeat" description="PPR" evidence="2">
    <location>
        <begin position="271"/>
        <end position="301"/>
    </location>
</feature>
<keyword evidence="5" id="KW-1185">Reference proteome</keyword>